<dbReference type="EMBL" id="JBDODL010000492">
    <property type="protein sequence ID" value="MES1920050.1"/>
    <property type="molecule type" value="Genomic_DNA"/>
</dbReference>
<keyword evidence="2" id="KW-1185">Reference proteome</keyword>
<name>A0ABV2AK46_9EUKA</name>
<sequence>MIDEMPKILNIFEKQSDILIILQTINSHSSKDINAFDKTFYNRLKCVNKEMLHLFLPQLIGYLYEFENEQMAEILLFRCKNDLRILVKTIYYLNCVIKENSQSQKSKFANSYLDKLNFCKFGNSNFDSVEFTIRAESKREKSSRATKKFEPIVYNQKAI</sequence>
<dbReference type="Proteomes" id="UP001439008">
    <property type="component" value="Unassembled WGS sequence"/>
</dbReference>
<gene>
    <name evidence="1" type="ORF">MHBO_001775</name>
</gene>
<organism evidence="1 2">
    <name type="scientific">Bonamia ostreae</name>
    <dbReference type="NCBI Taxonomy" id="126728"/>
    <lineage>
        <taxon>Eukaryota</taxon>
        <taxon>Sar</taxon>
        <taxon>Rhizaria</taxon>
        <taxon>Endomyxa</taxon>
        <taxon>Ascetosporea</taxon>
        <taxon>Haplosporida</taxon>
        <taxon>Bonamia</taxon>
    </lineage>
</organism>
<evidence type="ECO:0000313" key="1">
    <source>
        <dbReference type="EMBL" id="MES1920050.1"/>
    </source>
</evidence>
<protein>
    <submittedName>
        <fullName evidence="1">Uncharacterized protein</fullName>
    </submittedName>
</protein>
<reference evidence="1 2" key="1">
    <citation type="journal article" date="2024" name="BMC Biol.">
        <title>Comparative genomics of Ascetosporea gives new insight into the evolutionary basis for animal parasitism in Rhizaria.</title>
        <authorList>
            <person name="Hiltunen Thoren M."/>
            <person name="Onut-Brannstrom I."/>
            <person name="Alfjorden A."/>
            <person name="Peckova H."/>
            <person name="Swords F."/>
            <person name="Hooper C."/>
            <person name="Holzer A.S."/>
            <person name="Bass D."/>
            <person name="Burki F."/>
        </authorList>
    </citation>
    <scope>NUCLEOTIDE SEQUENCE [LARGE SCALE GENOMIC DNA]</scope>
    <source>
        <strain evidence="1">20-A016</strain>
    </source>
</reference>
<accession>A0ABV2AK46</accession>
<evidence type="ECO:0000313" key="2">
    <source>
        <dbReference type="Proteomes" id="UP001439008"/>
    </source>
</evidence>
<proteinExistence type="predicted"/>
<comment type="caution">
    <text evidence="1">The sequence shown here is derived from an EMBL/GenBank/DDBJ whole genome shotgun (WGS) entry which is preliminary data.</text>
</comment>